<dbReference type="Pfam" id="PF07859">
    <property type="entry name" value="Abhydrolase_3"/>
    <property type="match status" value="1"/>
</dbReference>
<keyword evidence="3" id="KW-1185">Reference proteome</keyword>
<dbReference type="STRING" id="602072.A0A1R3RJJ0"/>
<evidence type="ECO:0000313" key="3">
    <source>
        <dbReference type="Proteomes" id="UP000188318"/>
    </source>
</evidence>
<dbReference type="InterPro" id="IPR050466">
    <property type="entry name" value="Carboxylest/Gibb_receptor"/>
</dbReference>
<evidence type="ECO:0000313" key="2">
    <source>
        <dbReference type="EMBL" id="OOF94647.1"/>
    </source>
</evidence>
<sequence length="332" mass="36841">MHSSLTESRLAGFDLVQANYKTIGDHGIRADFLIPQSNYTGKRPIIIRFHGGGFITGDSLFMEWFPQYLFDIAKEHNAVIVSPNYRLMPEATSLEFFDDIEDFWVWLHSPAVAELLSSGPTPTELDLSRIITAGESAGGTLSICLALAHPEEIRAGTASYPGLIRTAPEVSPEQAEQPRLSGLSPNEANHLVDEAMDRAKRGEIRSSAMVPDRLDLMLAAIETGRNFELYERGTEKDPRRALRHPIERLDEPDLKLPRGGLSIRHGVDDNIVPPEISQTFVDKARAVMKGKPGGDKIVLTLRPGAHGFENDTRGDEPWLQENLQSAIEAWLE</sequence>
<gene>
    <name evidence="2" type="ORF">ASPCADRAFT_131263</name>
</gene>
<evidence type="ECO:0000259" key="1">
    <source>
        <dbReference type="Pfam" id="PF07859"/>
    </source>
</evidence>
<dbReference type="InterPro" id="IPR013094">
    <property type="entry name" value="AB_hydrolase_3"/>
</dbReference>
<proteinExistence type="predicted"/>
<feature type="domain" description="Alpha/beta hydrolase fold-3" evidence="1">
    <location>
        <begin position="47"/>
        <end position="201"/>
    </location>
</feature>
<dbReference type="EMBL" id="KV907501">
    <property type="protein sequence ID" value="OOF94647.1"/>
    <property type="molecule type" value="Genomic_DNA"/>
</dbReference>
<dbReference type="PANTHER" id="PTHR23024">
    <property type="entry name" value="ARYLACETAMIDE DEACETYLASE"/>
    <property type="match status" value="1"/>
</dbReference>
<dbReference type="Proteomes" id="UP000188318">
    <property type="component" value="Unassembled WGS sequence"/>
</dbReference>
<name>A0A1R3RJJ0_ASPC5</name>
<dbReference type="OrthoDB" id="19653at2759"/>
<dbReference type="OMA" id="FWIWLHS"/>
<dbReference type="PANTHER" id="PTHR23024:SF339">
    <property type="entry name" value="ALPHA_BETA HYDROLASE FOLD-3 DOMAIN-CONTAINING PROTEIN"/>
    <property type="match status" value="1"/>
</dbReference>
<dbReference type="InterPro" id="IPR029058">
    <property type="entry name" value="AB_hydrolase_fold"/>
</dbReference>
<dbReference type="GO" id="GO:0016787">
    <property type="term" value="F:hydrolase activity"/>
    <property type="evidence" value="ECO:0007669"/>
    <property type="project" value="InterPro"/>
</dbReference>
<reference evidence="3" key="1">
    <citation type="journal article" date="2017" name="Genome Biol.">
        <title>Comparative genomics reveals high biological diversity and specific adaptations in the industrially and medically important fungal genus Aspergillus.</title>
        <authorList>
            <person name="de Vries R.P."/>
            <person name="Riley R."/>
            <person name="Wiebenga A."/>
            <person name="Aguilar-Osorio G."/>
            <person name="Amillis S."/>
            <person name="Uchima C.A."/>
            <person name="Anderluh G."/>
            <person name="Asadollahi M."/>
            <person name="Askin M."/>
            <person name="Barry K."/>
            <person name="Battaglia E."/>
            <person name="Bayram O."/>
            <person name="Benocci T."/>
            <person name="Braus-Stromeyer S.A."/>
            <person name="Caldana C."/>
            <person name="Canovas D."/>
            <person name="Cerqueira G.C."/>
            <person name="Chen F."/>
            <person name="Chen W."/>
            <person name="Choi C."/>
            <person name="Clum A."/>
            <person name="Dos Santos R.A."/>
            <person name="Damasio A.R."/>
            <person name="Diallinas G."/>
            <person name="Emri T."/>
            <person name="Fekete E."/>
            <person name="Flipphi M."/>
            <person name="Freyberg S."/>
            <person name="Gallo A."/>
            <person name="Gournas C."/>
            <person name="Habgood R."/>
            <person name="Hainaut M."/>
            <person name="Harispe M.L."/>
            <person name="Henrissat B."/>
            <person name="Hilden K.S."/>
            <person name="Hope R."/>
            <person name="Hossain A."/>
            <person name="Karabika E."/>
            <person name="Karaffa L."/>
            <person name="Karanyi Z."/>
            <person name="Krasevec N."/>
            <person name="Kuo A."/>
            <person name="Kusch H."/>
            <person name="LaButti K."/>
            <person name="Lagendijk E.L."/>
            <person name="Lapidus A."/>
            <person name="Levasseur A."/>
            <person name="Lindquist E."/>
            <person name="Lipzen A."/>
            <person name="Logrieco A.F."/>
            <person name="MacCabe A."/>
            <person name="Maekelae M.R."/>
            <person name="Malavazi I."/>
            <person name="Melin P."/>
            <person name="Meyer V."/>
            <person name="Mielnichuk N."/>
            <person name="Miskei M."/>
            <person name="Molnar A.P."/>
            <person name="Mule G."/>
            <person name="Ngan C.Y."/>
            <person name="Orejas M."/>
            <person name="Orosz E."/>
            <person name="Ouedraogo J.P."/>
            <person name="Overkamp K.M."/>
            <person name="Park H.-S."/>
            <person name="Perrone G."/>
            <person name="Piumi F."/>
            <person name="Punt P.J."/>
            <person name="Ram A.F."/>
            <person name="Ramon A."/>
            <person name="Rauscher S."/>
            <person name="Record E."/>
            <person name="Riano-Pachon D.M."/>
            <person name="Robert V."/>
            <person name="Roehrig J."/>
            <person name="Ruller R."/>
            <person name="Salamov A."/>
            <person name="Salih N.S."/>
            <person name="Samson R.A."/>
            <person name="Sandor E."/>
            <person name="Sanguinetti M."/>
            <person name="Schuetze T."/>
            <person name="Sepcic K."/>
            <person name="Shelest E."/>
            <person name="Sherlock G."/>
            <person name="Sophianopoulou V."/>
            <person name="Squina F.M."/>
            <person name="Sun H."/>
            <person name="Susca A."/>
            <person name="Todd R.B."/>
            <person name="Tsang A."/>
            <person name="Unkles S.E."/>
            <person name="van de Wiele N."/>
            <person name="van Rossen-Uffink D."/>
            <person name="Oliveira J.V."/>
            <person name="Vesth T.C."/>
            <person name="Visser J."/>
            <person name="Yu J.-H."/>
            <person name="Zhou M."/>
            <person name="Andersen M.R."/>
            <person name="Archer D.B."/>
            <person name="Baker S.E."/>
            <person name="Benoit I."/>
            <person name="Brakhage A.A."/>
            <person name="Braus G.H."/>
            <person name="Fischer R."/>
            <person name="Frisvad J.C."/>
            <person name="Goldman G.H."/>
            <person name="Houbraken J."/>
            <person name="Oakley B."/>
            <person name="Pocsi I."/>
            <person name="Scazzocchio C."/>
            <person name="Seiboth B."/>
            <person name="vanKuyk P.A."/>
            <person name="Wortman J."/>
            <person name="Dyer P.S."/>
            <person name="Grigoriev I.V."/>
        </authorList>
    </citation>
    <scope>NUCLEOTIDE SEQUENCE [LARGE SCALE GENOMIC DNA]</scope>
    <source>
        <strain evidence="3">ITEM 5010</strain>
    </source>
</reference>
<dbReference type="SUPFAM" id="SSF53474">
    <property type="entry name" value="alpha/beta-Hydrolases"/>
    <property type="match status" value="1"/>
</dbReference>
<protein>
    <recommendedName>
        <fullName evidence="1">Alpha/beta hydrolase fold-3 domain-containing protein</fullName>
    </recommendedName>
</protein>
<accession>A0A1R3RJJ0</accession>
<dbReference type="Gene3D" id="3.40.50.1820">
    <property type="entry name" value="alpha/beta hydrolase"/>
    <property type="match status" value="1"/>
</dbReference>
<organism evidence="2 3">
    <name type="scientific">Aspergillus carbonarius (strain ITEM 5010)</name>
    <dbReference type="NCBI Taxonomy" id="602072"/>
    <lineage>
        <taxon>Eukaryota</taxon>
        <taxon>Fungi</taxon>
        <taxon>Dikarya</taxon>
        <taxon>Ascomycota</taxon>
        <taxon>Pezizomycotina</taxon>
        <taxon>Eurotiomycetes</taxon>
        <taxon>Eurotiomycetidae</taxon>
        <taxon>Eurotiales</taxon>
        <taxon>Aspergillaceae</taxon>
        <taxon>Aspergillus</taxon>
        <taxon>Aspergillus subgen. Circumdati</taxon>
    </lineage>
</organism>
<dbReference type="AlphaFoldDB" id="A0A1R3RJJ0"/>
<dbReference type="VEuPathDB" id="FungiDB:ASPCADRAFT_131263"/>